<evidence type="ECO:0000313" key="2">
    <source>
        <dbReference type="Proteomes" id="UP000652761"/>
    </source>
</evidence>
<evidence type="ECO:0000313" key="1">
    <source>
        <dbReference type="EMBL" id="MQL71578.1"/>
    </source>
</evidence>
<dbReference type="AlphaFoldDB" id="A0A843TIJ1"/>
<name>A0A843TIJ1_COLES</name>
<comment type="caution">
    <text evidence="1">The sequence shown here is derived from an EMBL/GenBank/DDBJ whole genome shotgun (WGS) entry which is preliminary data.</text>
</comment>
<dbReference type="Proteomes" id="UP000652761">
    <property type="component" value="Unassembled WGS sequence"/>
</dbReference>
<sequence>MKSFRSVSTYPGGSVDTLSRICRRLFWEEGPVSTCSDKLLPAIFFDWEVLLVLKNLPRLRRTVWTSRKTGFGWEFCTFLAWSRRRFLFQASETGVSVLEEDIVRSDSEREE</sequence>
<gene>
    <name evidence="1" type="ORF">Taro_003900</name>
</gene>
<proteinExistence type="predicted"/>
<protein>
    <submittedName>
        <fullName evidence="1">Uncharacterized protein</fullName>
    </submittedName>
</protein>
<reference evidence="1" key="1">
    <citation type="submission" date="2017-07" db="EMBL/GenBank/DDBJ databases">
        <title>Taro Niue Genome Assembly and Annotation.</title>
        <authorList>
            <person name="Atibalentja N."/>
            <person name="Keating K."/>
            <person name="Fields C.J."/>
        </authorList>
    </citation>
    <scope>NUCLEOTIDE SEQUENCE</scope>
    <source>
        <strain evidence="1">Niue_2</strain>
        <tissue evidence="1">Leaf</tissue>
    </source>
</reference>
<dbReference type="EMBL" id="NMUH01000102">
    <property type="protein sequence ID" value="MQL71578.1"/>
    <property type="molecule type" value="Genomic_DNA"/>
</dbReference>
<organism evidence="1 2">
    <name type="scientific">Colocasia esculenta</name>
    <name type="common">Wild taro</name>
    <name type="synonym">Arum esculentum</name>
    <dbReference type="NCBI Taxonomy" id="4460"/>
    <lineage>
        <taxon>Eukaryota</taxon>
        <taxon>Viridiplantae</taxon>
        <taxon>Streptophyta</taxon>
        <taxon>Embryophyta</taxon>
        <taxon>Tracheophyta</taxon>
        <taxon>Spermatophyta</taxon>
        <taxon>Magnoliopsida</taxon>
        <taxon>Liliopsida</taxon>
        <taxon>Araceae</taxon>
        <taxon>Aroideae</taxon>
        <taxon>Colocasieae</taxon>
        <taxon>Colocasia</taxon>
    </lineage>
</organism>
<keyword evidence="2" id="KW-1185">Reference proteome</keyword>
<accession>A0A843TIJ1</accession>